<dbReference type="EnsemblPlants" id="OB03G33740.1">
    <property type="protein sequence ID" value="OB03G33740.1"/>
    <property type="gene ID" value="OB03G33740"/>
</dbReference>
<dbReference type="InterPro" id="IPR013087">
    <property type="entry name" value="Znf_C2H2_type"/>
</dbReference>
<name>J3LQP8_ORYBR</name>
<accession>J3LQP8</accession>
<proteinExistence type="predicted"/>
<evidence type="ECO:0000259" key="3">
    <source>
        <dbReference type="PROSITE" id="PS50157"/>
    </source>
</evidence>
<keyword evidence="1" id="KW-0862">Zinc</keyword>
<evidence type="ECO:0000313" key="4">
    <source>
        <dbReference type="EnsemblPlants" id="OB03G33740.1"/>
    </source>
</evidence>
<evidence type="ECO:0000256" key="2">
    <source>
        <dbReference type="SAM" id="MobiDB-lite"/>
    </source>
</evidence>
<keyword evidence="5" id="KW-1185">Reference proteome</keyword>
<reference evidence="4" key="2">
    <citation type="submission" date="2013-04" db="UniProtKB">
        <authorList>
            <consortium name="EnsemblPlants"/>
        </authorList>
    </citation>
    <scope>IDENTIFICATION</scope>
</reference>
<dbReference type="InterPro" id="IPR036236">
    <property type="entry name" value="Znf_C2H2_sf"/>
</dbReference>
<dbReference type="Gramene" id="OB03G33740.1">
    <property type="protein sequence ID" value="OB03G33740.1"/>
    <property type="gene ID" value="OB03G33740"/>
</dbReference>
<evidence type="ECO:0000313" key="5">
    <source>
        <dbReference type="Proteomes" id="UP000006038"/>
    </source>
</evidence>
<dbReference type="Proteomes" id="UP000006038">
    <property type="component" value="Chromosome 3"/>
</dbReference>
<dbReference type="eggNOG" id="ENOG502R5NH">
    <property type="taxonomic scope" value="Eukaryota"/>
</dbReference>
<dbReference type="AlphaFoldDB" id="J3LQP8"/>
<dbReference type="OMA" id="SHDCKLC"/>
<dbReference type="HOGENOM" id="CLU_807483_0_0_1"/>
<feature type="domain" description="C2H2-type" evidence="3">
    <location>
        <begin position="257"/>
        <end position="284"/>
    </location>
</feature>
<dbReference type="Pfam" id="PF13912">
    <property type="entry name" value="zf-C2H2_6"/>
    <property type="match status" value="2"/>
</dbReference>
<dbReference type="SMART" id="SM00355">
    <property type="entry name" value="ZnF_C2H2"/>
    <property type="match status" value="3"/>
</dbReference>
<keyword evidence="1" id="KW-0863">Zinc-finger</keyword>
<feature type="domain" description="C2H2-type" evidence="3">
    <location>
        <begin position="10"/>
        <end position="35"/>
    </location>
</feature>
<feature type="region of interest" description="Disordered" evidence="2">
    <location>
        <begin position="24"/>
        <end position="59"/>
    </location>
</feature>
<dbReference type="PANTHER" id="PTHR46869">
    <property type="entry name" value="C2H2-LIKE ZINC FINGER PROTEIN"/>
    <property type="match status" value="1"/>
</dbReference>
<dbReference type="STRING" id="4533.J3LQP8"/>
<reference evidence="4" key="1">
    <citation type="journal article" date="2013" name="Nat. Commun.">
        <title>Whole-genome sequencing of Oryza brachyantha reveals mechanisms underlying Oryza genome evolution.</title>
        <authorList>
            <person name="Chen J."/>
            <person name="Huang Q."/>
            <person name="Gao D."/>
            <person name="Wang J."/>
            <person name="Lang Y."/>
            <person name="Liu T."/>
            <person name="Li B."/>
            <person name="Bai Z."/>
            <person name="Luis Goicoechea J."/>
            <person name="Liang C."/>
            <person name="Chen C."/>
            <person name="Zhang W."/>
            <person name="Sun S."/>
            <person name="Liao Y."/>
            <person name="Zhang X."/>
            <person name="Yang L."/>
            <person name="Song C."/>
            <person name="Wang M."/>
            <person name="Shi J."/>
            <person name="Liu G."/>
            <person name="Liu J."/>
            <person name="Zhou H."/>
            <person name="Zhou W."/>
            <person name="Yu Q."/>
            <person name="An N."/>
            <person name="Chen Y."/>
            <person name="Cai Q."/>
            <person name="Wang B."/>
            <person name="Liu B."/>
            <person name="Min J."/>
            <person name="Huang Y."/>
            <person name="Wu H."/>
            <person name="Li Z."/>
            <person name="Zhang Y."/>
            <person name="Yin Y."/>
            <person name="Song W."/>
            <person name="Jiang J."/>
            <person name="Jackson S.A."/>
            <person name="Wing R.A."/>
            <person name="Wang J."/>
            <person name="Chen M."/>
        </authorList>
    </citation>
    <scope>NUCLEOTIDE SEQUENCE [LARGE SCALE GENOMIC DNA]</scope>
    <source>
        <strain evidence="4">cv. IRGC 101232</strain>
    </source>
</reference>
<organism evidence="4">
    <name type="scientific">Oryza brachyantha</name>
    <name type="common">malo sina</name>
    <dbReference type="NCBI Taxonomy" id="4533"/>
    <lineage>
        <taxon>Eukaryota</taxon>
        <taxon>Viridiplantae</taxon>
        <taxon>Streptophyta</taxon>
        <taxon>Embryophyta</taxon>
        <taxon>Tracheophyta</taxon>
        <taxon>Spermatophyta</taxon>
        <taxon>Magnoliopsida</taxon>
        <taxon>Liliopsida</taxon>
        <taxon>Poales</taxon>
        <taxon>Poaceae</taxon>
        <taxon>BOP clade</taxon>
        <taxon>Oryzoideae</taxon>
        <taxon>Oryzeae</taxon>
        <taxon>Oryzinae</taxon>
        <taxon>Oryza</taxon>
    </lineage>
</organism>
<evidence type="ECO:0000256" key="1">
    <source>
        <dbReference type="PROSITE-ProRule" id="PRU00042"/>
    </source>
</evidence>
<dbReference type="GO" id="GO:0008270">
    <property type="term" value="F:zinc ion binding"/>
    <property type="evidence" value="ECO:0007669"/>
    <property type="project" value="UniProtKB-KW"/>
</dbReference>
<dbReference type="PROSITE" id="PS50157">
    <property type="entry name" value="ZINC_FINGER_C2H2_2"/>
    <property type="match status" value="3"/>
</dbReference>
<dbReference type="SUPFAM" id="SSF57667">
    <property type="entry name" value="beta-beta-alpha zinc fingers"/>
    <property type="match status" value="2"/>
</dbReference>
<keyword evidence="1" id="KW-0479">Metal-binding</keyword>
<dbReference type="PANTHER" id="PTHR46869:SF6">
    <property type="entry name" value="C2H2-TYPE DOMAIN-CONTAINING PROTEIN"/>
    <property type="match status" value="1"/>
</dbReference>
<feature type="domain" description="C2H2-type" evidence="3">
    <location>
        <begin position="89"/>
        <end position="119"/>
    </location>
</feature>
<dbReference type="PROSITE" id="PS00028">
    <property type="entry name" value="ZINC_FINGER_C2H2_1"/>
    <property type="match status" value="3"/>
</dbReference>
<protein>
    <recommendedName>
        <fullName evidence="3">C2H2-type domain-containing protein</fullName>
    </recommendedName>
</protein>
<feature type="compositionally biased region" description="Basic residues" evidence="2">
    <location>
        <begin position="31"/>
        <end position="42"/>
    </location>
</feature>
<sequence>MAPAEGKPWCKLCNRSFPSYNSLGGHMNLHSTRRKKKKKKPRPMSPRESPITGASGRYGFRERQQRQVAVCLSDSTSSDDEPWTLAPKTECQLCFRVFHSFHGLSMHMKAHAHHHGRKMVMLEHKASRKLCAWSSADGDNDFTAVCYAPAKKPRSRRIRMDMFPAPVMMTHGAEAVDAARVLLMLSEDADKYSASNNDLEVNGVLEYSLQKTEIGLSCYRPGVLEGSELMKQEISSSDDEETKFGSLSDVLKATATHDCRLCGKVFATGFALGGHMSSHSASAHENAATFHKTAVHPKRKQLEVDNELHELNLPALGNWDCSSTRTESELNPWLVAGSLQSERMMGVV</sequence>